<proteinExistence type="predicted"/>
<dbReference type="AlphaFoldDB" id="A0AA35ZDC6"/>
<keyword evidence="2" id="KW-1185">Reference proteome</keyword>
<protein>
    <submittedName>
        <fullName evidence="1">Uncharacterized protein</fullName>
    </submittedName>
</protein>
<dbReference type="Proteomes" id="UP001177003">
    <property type="component" value="Chromosome 6"/>
</dbReference>
<reference evidence="1" key="1">
    <citation type="submission" date="2023-04" db="EMBL/GenBank/DDBJ databases">
        <authorList>
            <person name="Vijverberg K."/>
            <person name="Xiong W."/>
            <person name="Schranz E."/>
        </authorList>
    </citation>
    <scope>NUCLEOTIDE SEQUENCE</scope>
</reference>
<evidence type="ECO:0000313" key="1">
    <source>
        <dbReference type="EMBL" id="CAI9289907.1"/>
    </source>
</evidence>
<gene>
    <name evidence="1" type="ORF">LSALG_LOCUS29128</name>
</gene>
<accession>A0AA35ZDC6</accession>
<evidence type="ECO:0000313" key="2">
    <source>
        <dbReference type="Proteomes" id="UP001177003"/>
    </source>
</evidence>
<organism evidence="1 2">
    <name type="scientific">Lactuca saligna</name>
    <name type="common">Willowleaf lettuce</name>
    <dbReference type="NCBI Taxonomy" id="75948"/>
    <lineage>
        <taxon>Eukaryota</taxon>
        <taxon>Viridiplantae</taxon>
        <taxon>Streptophyta</taxon>
        <taxon>Embryophyta</taxon>
        <taxon>Tracheophyta</taxon>
        <taxon>Spermatophyta</taxon>
        <taxon>Magnoliopsida</taxon>
        <taxon>eudicotyledons</taxon>
        <taxon>Gunneridae</taxon>
        <taxon>Pentapetalae</taxon>
        <taxon>asterids</taxon>
        <taxon>campanulids</taxon>
        <taxon>Asterales</taxon>
        <taxon>Asteraceae</taxon>
        <taxon>Cichorioideae</taxon>
        <taxon>Cichorieae</taxon>
        <taxon>Lactucinae</taxon>
        <taxon>Lactuca</taxon>
    </lineage>
</organism>
<name>A0AA35ZDC6_LACSI</name>
<sequence>MYSTYRLKKLLFHPSFTLSSLHCCRRQISSSLLAVASYSTTLSASTLKRRTRSDKKFDEESFHQFGDTESHIPVMLEFVPDRFRLTEEEVSRVKHVVSELLRKETYVKDLDNNNVHAVVQQVVNIIEAAAGELECLSVVVASKLQKFFLFDNIDVEGRSNSSTIFSRLSSHAEEDVRKQHEGILVMLAKQSPWSIIYPTLVDVNTSEEDHSMELT</sequence>
<dbReference type="EMBL" id="OX465082">
    <property type="protein sequence ID" value="CAI9289907.1"/>
    <property type="molecule type" value="Genomic_DNA"/>
</dbReference>